<evidence type="ECO:0000313" key="3">
    <source>
        <dbReference type="EMBL" id="BEI89322.1"/>
    </source>
</evidence>
<gene>
    <name evidence="3" type="ORF">CcaverHIS019_0206840</name>
</gene>
<dbReference type="GeneID" id="85493193"/>
<dbReference type="RefSeq" id="XP_060454588.1">
    <property type="nucleotide sequence ID" value="XM_060597724.1"/>
</dbReference>
<evidence type="ECO:0000256" key="2">
    <source>
        <dbReference type="SAM" id="Phobius"/>
    </source>
</evidence>
<reference evidence="3" key="1">
    <citation type="journal article" date="2023" name="BMC Genomics">
        <title>Chromosome-level genome assemblies of Cutaneotrichosporon spp. (Trichosporonales, Basidiomycota) reveal imbalanced evolution between nucleotide sequences and chromosome synteny.</title>
        <authorList>
            <person name="Kobayashi Y."/>
            <person name="Kayamori A."/>
            <person name="Aoki K."/>
            <person name="Shiwa Y."/>
            <person name="Matsutani M."/>
            <person name="Fujita N."/>
            <person name="Sugita T."/>
            <person name="Iwasaki W."/>
            <person name="Tanaka N."/>
            <person name="Takashima M."/>
        </authorList>
    </citation>
    <scope>NUCLEOTIDE SEQUENCE</scope>
    <source>
        <strain evidence="3">HIS019</strain>
    </source>
</reference>
<keyword evidence="2" id="KW-0812">Transmembrane</keyword>
<dbReference type="Proteomes" id="UP001233271">
    <property type="component" value="Chromosome 2"/>
</dbReference>
<sequence length="80" mass="9055">MAPPLATDAKRLRTMVIALPVLIVTSAILYRRTFMGEKQRLLPRPNDVLDQQRNEDSFLHGRTSMGGAPWIRPGSDQQPR</sequence>
<protein>
    <submittedName>
        <fullName evidence="3">Uncharacterized protein</fullName>
    </submittedName>
</protein>
<dbReference type="AlphaFoldDB" id="A0AA48I4R9"/>
<feature type="transmembrane region" description="Helical" evidence="2">
    <location>
        <begin position="12"/>
        <end position="30"/>
    </location>
</feature>
<keyword evidence="2" id="KW-0472">Membrane</keyword>
<name>A0AA48I4R9_9TREE</name>
<dbReference type="EMBL" id="AP028213">
    <property type="protein sequence ID" value="BEI89322.1"/>
    <property type="molecule type" value="Genomic_DNA"/>
</dbReference>
<feature type="region of interest" description="Disordered" evidence="1">
    <location>
        <begin position="57"/>
        <end position="80"/>
    </location>
</feature>
<keyword evidence="2" id="KW-1133">Transmembrane helix</keyword>
<accession>A0AA48I4R9</accession>
<dbReference type="KEGG" id="ccac:CcaHIS019_0206840"/>
<proteinExistence type="predicted"/>
<evidence type="ECO:0000313" key="4">
    <source>
        <dbReference type="Proteomes" id="UP001233271"/>
    </source>
</evidence>
<keyword evidence="4" id="KW-1185">Reference proteome</keyword>
<evidence type="ECO:0000256" key="1">
    <source>
        <dbReference type="SAM" id="MobiDB-lite"/>
    </source>
</evidence>
<organism evidence="3 4">
    <name type="scientific">Cutaneotrichosporon cavernicola</name>
    <dbReference type="NCBI Taxonomy" id="279322"/>
    <lineage>
        <taxon>Eukaryota</taxon>
        <taxon>Fungi</taxon>
        <taxon>Dikarya</taxon>
        <taxon>Basidiomycota</taxon>
        <taxon>Agaricomycotina</taxon>
        <taxon>Tremellomycetes</taxon>
        <taxon>Trichosporonales</taxon>
        <taxon>Trichosporonaceae</taxon>
        <taxon>Cutaneotrichosporon</taxon>
    </lineage>
</organism>